<dbReference type="PANTHER" id="PTHR34220:SF7">
    <property type="entry name" value="SENSOR HISTIDINE KINASE YPDA"/>
    <property type="match status" value="1"/>
</dbReference>
<dbReference type="SMART" id="SM00387">
    <property type="entry name" value="HATPase_c"/>
    <property type="match status" value="1"/>
</dbReference>
<evidence type="ECO:0000259" key="14">
    <source>
        <dbReference type="PROSITE" id="PS50885"/>
    </source>
</evidence>
<dbReference type="Proteomes" id="UP000564644">
    <property type="component" value="Unassembled WGS sequence"/>
</dbReference>
<feature type="domain" description="Histidine kinase" evidence="13">
    <location>
        <begin position="486"/>
        <end position="596"/>
    </location>
</feature>
<proteinExistence type="predicted"/>
<feature type="domain" description="HAMP" evidence="14">
    <location>
        <begin position="319"/>
        <end position="376"/>
    </location>
</feature>
<keyword evidence="10" id="KW-0902">Two-component regulatory system</keyword>
<dbReference type="InterPro" id="IPR050640">
    <property type="entry name" value="Bact_2-comp_sensor_kinase"/>
</dbReference>
<dbReference type="AlphaFoldDB" id="A0A7X0VTT2"/>
<evidence type="ECO:0000313" key="16">
    <source>
        <dbReference type="Proteomes" id="UP000564644"/>
    </source>
</evidence>
<dbReference type="Pfam" id="PF02518">
    <property type="entry name" value="HATPase_c"/>
    <property type="match status" value="1"/>
</dbReference>
<dbReference type="GO" id="GO:0000155">
    <property type="term" value="F:phosphorelay sensor kinase activity"/>
    <property type="evidence" value="ECO:0007669"/>
    <property type="project" value="InterPro"/>
</dbReference>
<evidence type="ECO:0000256" key="1">
    <source>
        <dbReference type="ARBA" id="ARBA00000085"/>
    </source>
</evidence>
<dbReference type="Gene3D" id="1.10.8.500">
    <property type="entry name" value="HAMP domain in histidine kinase"/>
    <property type="match status" value="1"/>
</dbReference>
<sequence length="607" mass="69352">MFYSLRSRLIAVFVLLFVLSFGALSFLIFNESRSIIRSYIESSALEKMDEYGSYVDMVRTQIYDLSSLIFNSSTTSEWDDAVSDPALPDGEKMLAHIKLSKFLSQATSSYTSLSSVAVYRREGLWVSLNNQVVQDDSFLRQEWYQNFTQKSVRWLPAHTDEVEMRINNNPNPVVSMLMPIGAFEPSAARIVLKVNVRAEYFLEPLTRIHLGEKGTIYLLDQDGNQMLAQAAYDAGKAVRSELKSARDGSSKQGVVYFKNERGQRQIMVYKKLALTDWMLVGFVSEQDLYAQMFKLRSSIFWIAALLLLLSLVISLWLSHGVTKPLSRLVLAMRQVQRGDFDSAENRLPSQRSVRNEVGFATATFRHMVGQLRHHIRNEFELKLLRQQAEYKALLMQINPHFLFNTLELLSSLSMQKRTDDSVEVIESLGKMLRFSLRADDDLIPLKKELGYVREYASILQIRFRDRLRLTIEEEGDLERLIVVKFILQPLIENAVKYAFRQQSNARVDVRIRRMGARVHLSVADNGPGMSEELKQQLLARAAESRPHQVLSAGDRQIGLGNVLARCRLYYGSLFEVRMDSASGEGLRIELILPAQEVPKNVPLIDRG</sequence>
<evidence type="ECO:0000256" key="12">
    <source>
        <dbReference type="SAM" id="Phobius"/>
    </source>
</evidence>
<keyword evidence="4" id="KW-1003">Cell membrane</keyword>
<gene>
    <name evidence="15" type="ORF">H7C18_01225</name>
</gene>
<dbReference type="PROSITE" id="PS50885">
    <property type="entry name" value="HAMP"/>
    <property type="match status" value="1"/>
</dbReference>
<keyword evidence="7" id="KW-0547">Nucleotide-binding</keyword>
<dbReference type="PROSITE" id="PS50109">
    <property type="entry name" value="HIS_KIN"/>
    <property type="match status" value="1"/>
</dbReference>
<evidence type="ECO:0000256" key="3">
    <source>
        <dbReference type="ARBA" id="ARBA00012438"/>
    </source>
</evidence>
<evidence type="ECO:0000256" key="6">
    <source>
        <dbReference type="ARBA" id="ARBA00022679"/>
    </source>
</evidence>
<accession>A0A7X0VTT2</accession>
<evidence type="ECO:0000313" key="15">
    <source>
        <dbReference type="EMBL" id="MBB6729517.1"/>
    </source>
</evidence>
<comment type="catalytic activity">
    <reaction evidence="1">
        <text>ATP + protein L-histidine = ADP + protein N-phospho-L-histidine.</text>
        <dbReference type="EC" id="2.7.13.3"/>
    </reaction>
</comment>
<dbReference type="GO" id="GO:0005886">
    <property type="term" value="C:plasma membrane"/>
    <property type="evidence" value="ECO:0007669"/>
    <property type="project" value="UniProtKB-SubCell"/>
</dbReference>
<keyword evidence="12" id="KW-0812">Transmembrane</keyword>
<dbReference type="GO" id="GO:0005524">
    <property type="term" value="F:ATP binding"/>
    <property type="evidence" value="ECO:0007669"/>
    <property type="project" value="UniProtKB-KW"/>
</dbReference>
<evidence type="ECO:0000259" key="13">
    <source>
        <dbReference type="PROSITE" id="PS50109"/>
    </source>
</evidence>
<evidence type="ECO:0000256" key="5">
    <source>
        <dbReference type="ARBA" id="ARBA00022553"/>
    </source>
</evidence>
<comment type="caution">
    <text evidence="15">The sequence shown here is derived from an EMBL/GenBank/DDBJ whole genome shotgun (WGS) entry which is preliminary data.</text>
</comment>
<evidence type="ECO:0000256" key="10">
    <source>
        <dbReference type="ARBA" id="ARBA00023012"/>
    </source>
</evidence>
<keyword evidence="6" id="KW-0808">Transferase</keyword>
<keyword evidence="8 15" id="KW-0418">Kinase</keyword>
<protein>
    <recommendedName>
        <fullName evidence="3">histidine kinase</fullName>
        <ecNumber evidence="3">2.7.13.3</ecNumber>
    </recommendedName>
</protein>
<keyword evidence="11 12" id="KW-0472">Membrane</keyword>
<comment type="subcellular location">
    <subcellularLocation>
        <location evidence="2">Cell membrane</location>
        <topology evidence="2">Multi-pass membrane protein</topology>
    </subcellularLocation>
</comment>
<dbReference type="CDD" id="cd06225">
    <property type="entry name" value="HAMP"/>
    <property type="match status" value="1"/>
</dbReference>
<dbReference type="InterPro" id="IPR036890">
    <property type="entry name" value="HATPase_C_sf"/>
</dbReference>
<dbReference type="InterPro" id="IPR003660">
    <property type="entry name" value="HAMP_dom"/>
</dbReference>
<dbReference type="Gene3D" id="3.30.565.10">
    <property type="entry name" value="Histidine kinase-like ATPase, C-terminal domain"/>
    <property type="match status" value="1"/>
</dbReference>
<dbReference type="RefSeq" id="WP_185127177.1">
    <property type="nucleotide sequence ID" value="NZ_JACJVO010000001.1"/>
</dbReference>
<evidence type="ECO:0000256" key="11">
    <source>
        <dbReference type="ARBA" id="ARBA00023136"/>
    </source>
</evidence>
<dbReference type="Pfam" id="PF00672">
    <property type="entry name" value="HAMP"/>
    <property type="match status" value="1"/>
</dbReference>
<dbReference type="InterPro" id="IPR005467">
    <property type="entry name" value="His_kinase_dom"/>
</dbReference>
<dbReference type="SMART" id="SM00304">
    <property type="entry name" value="HAMP"/>
    <property type="match status" value="1"/>
</dbReference>
<evidence type="ECO:0000256" key="7">
    <source>
        <dbReference type="ARBA" id="ARBA00022741"/>
    </source>
</evidence>
<keyword evidence="12" id="KW-1133">Transmembrane helix</keyword>
<name>A0A7X0VTT2_9BACL</name>
<evidence type="ECO:0000256" key="4">
    <source>
        <dbReference type="ARBA" id="ARBA00022475"/>
    </source>
</evidence>
<organism evidence="15 16">
    <name type="scientific">Cohnella zeiphila</name>
    <dbReference type="NCBI Taxonomy" id="2761120"/>
    <lineage>
        <taxon>Bacteria</taxon>
        <taxon>Bacillati</taxon>
        <taxon>Bacillota</taxon>
        <taxon>Bacilli</taxon>
        <taxon>Bacillales</taxon>
        <taxon>Paenibacillaceae</taxon>
        <taxon>Cohnella</taxon>
    </lineage>
</organism>
<evidence type="ECO:0000256" key="9">
    <source>
        <dbReference type="ARBA" id="ARBA00022840"/>
    </source>
</evidence>
<evidence type="ECO:0000256" key="2">
    <source>
        <dbReference type="ARBA" id="ARBA00004651"/>
    </source>
</evidence>
<dbReference type="InterPro" id="IPR003594">
    <property type="entry name" value="HATPase_dom"/>
</dbReference>
<dbReference type="CDD" id="cd18774">
    <property type="entry name" value="PDC2_HK_sensor"/>
    <property type="match status" value="1"/>
</dbReference>
<keyword evidence="9" id="KW-0067">ATP-binding</keyword>
<dbReference type="SUPFAM" id="SSF55874">
    <property type="entry name" value="ATPase domain of HSP90 chaperone/DNA topoisomerase II/histidine kinase"/>
    <property type="match status" value="1"/>
</dbReference>
<dbReference type="Pfam" id="PF06580">
    <property type="entry name" value="His_kinase"/>
    <property type="match status" value="1"/>
</dbReference>
<evidence type="ECO:0000256" key="8">
    <source>
        <dbReference type="ARBA" id="ARBA00022777"/>
    </source>
</evidence>
<dbReference type="EMBL" id="JACJVO010000001">
    <property type="protein sequence ID" value="MBB6729517.1"/>
    <property type="molecule type" value="Genomic_DNA"/>
</dbReference>
<keyword evidence="5" id="KW-0597">Phosphoprotein</keyword>
<dbReference type="PANTHER" id="PTHR34220">
    <property type="entry name" value="SENSOR HISTIDINE KINASE YPDA"/>
    <property type="match status" value="1"/>
</dbReference>
<dbReference type="Gene3D" id="3.30.450.20">
    <property type="entry name" value="PAS domain"/>
    <property type="match status" value="1"/>
</dbReference>
<dbReference type="InterPro" id="IPR010559">
    <property type="entry name" value="Sig_transdc_His_kin_internal"/>
</dbReference>
<reference evidence="15 16" key="1">
    <citation type="submission" date="2020-08" db="EMBL/GenBank/DDBJ databases">
        <title>Cohnella phylogeny.</title>
        <authorList>
            <person name="Dunlap C."/>
        </authorList>
    </citation>
    <scope>NUCLEOTIDE SEQUENCE [LARGE SCALE GENOMIC DNA]</scope>
    <source>
        <strain evidence="15 16">CBP 2801</strain>
    </source>
</reference>
<dbReference type="EC" id="2.7.13.3" evidence="3"/>
<keyword evidence="16" id="KW-1185">Reference proteome</keyword>
<feature type="transmembrane region" description="Helical" evidence="12">
    <location>
        <begin position="299"/>
        <end position="317"/>
    </location>
</feature>